<dbReference type="AlphaFoldDB" id="A0A076NR71"/>
<evidence type="ECO:0000313" key="2">
    <source>
        <dbReference type="EMBL" id="SNV82635.1"/>
    </source>
</evidence>
<dbReference type="InterPro" id="IPR018763">
    <property type="entry name" value="DUF2334"/>
</dbReference>
<reference evidence="2 4" key="2">
    <citation type="submission" date="2017-06" db="EMBL/GenBank/DDBJ databases">
        <authorList>
            <consortium name="Pathogen Informatics"/>
        </authorList>
    </citation>
    <scope>NUCLEOTIDE SEQUENCE [LARGE SCALE GENOMIC DNA]</scope>
    <source>
        <strain evidence="2 4">NCTC13015</strain>
    </source>
</reference>
<dbReference type="RefSeq" id="WP_038592359.1">
    <property type="nucleotide sequence ID" value="NZ_CP009211.1"/>
</dbReference>
<name>A0A076NR71_9CORY</name>
<evidence type="ECO:0000313" key="1">
    <source>
        <dbReference type="EMBL" id="AIJ34180.1"/>
    </source>
</evidence>
<dbReference type="SUPFAM" id="SSF88713">
    <property type="entry name" value="Glycoside hydrolase/deacetylase"/>
    <property type="match status" value="1"/>
</dbReference>
<sequence length="227" mass="25377">MSGRLLVSISSIFDDTLEDVIPLVKGLDRKGIPVSLLVAPHIDKRWHLAKDGRTRDWLLQQAEHRALLLNGFDQAVQGRRSEFATLGEHEARLRLKGATRQMEALGFHLDMFAPPRWQMSEGTLKVLPEFGFRLAVSTSGIYSLVDATDAPFLRCRNLSVGEGYGTAKWWRRNIIAAAVRGAEKGNTIRLSISARELHKKKVRRDFTAAILCAQANGAEPADYRAFL</sequence>
<reference evidence="1 3" key="1">
    <citation type="submission" date="2014-08" db="EMBL/GenBank/DDBJ databases">
        <title>Complete genome sequence of Corynebacterium imitans DSM 44264, isolated from a five-month-old boy with suspected pharyngeal diphtheria.</title>
        <authorList>
            <person name="Mollmann S."/>
            <person name="Albersmeier A."/>
            <person name="Ruckert C."/>
            <person name="Tauch A."/>
        </authorList>
    </citation>
    <scope>NUCLEOTIDE SEQUENCE [LARGE SCALE GENOMIC DNA]</scope>
    <source>
        <strain evidence="1 3">DSM 44264</strain>
    </source>
</reference>
<dbReference type="KEGG" id="cii:CIMIT_10035"/>
<dbReference type="GO" id="GO:0005975">
    <property type="term" value="P:carbohydrate metabolic process"/>
    <property type="evidence" value="ECO:0007669"/>
    <property type="project" value="InterPro"/>
</dbReference>
<gene>
    <name evidence="1" type="ORF">CIMIT_10035</name>
    <name evidence="2" type="ORF">SAMEA4535761_02067</name>
</gene>
<organism evidence="1 3">
    <name type="scientific">Corynebacterium imitans</name>
    <dbReference type="NCBI Taxonomy" id="156978"/>
    <lineage>
        <taxon>Bacteria</taxon>
        <taxon>Bacillati</taxon>
        <taxon>Actinomycetota</taxon>
        <taxon>Actinomycetes</taxon>
        <taxon>Mycobacteriales</taxon>
        <taxon>Corynebacteriaceae</taxon>
        <taxon>Corynebacterium</taxon>
    </lineage>
</organism>
<evidence type="ECO:0000313" key="4">
    <source>
        <dbReference type="Proteomes" id="UP000215374"/>
    </source>
</evidence>
<dbReference type="HOGENOM" id="CLU_086960_0_0_11"/>
<dbReference type="Pfam" id="PF10096">
    <property type="entry name" value="DUF2334"/>
    <property type="match status" value="1"/>
</dbReference>
<keyword evidence="3" id="KW-1185">Reference proteome</keyword>
<dbReference type="InterPro" id="IPR011330">
    <property type="entry name" value="Glyco_hydro/deAcase_b/a-brl"/>
</dbReference>
<dbReference type="EMBL" id="CP009211">
    <property type="protein sequence ID" value="AIJ34180.1"/>
    <property type="molecule type" value="Genomic_DNA"/>
</dbReference>
<accession>A0A076NR71</accession>
<dbReference type="OrthoDB" id="5242819at2"/>
<dbReference type="Proteomes" id="UP000215374">
    <property type="component" value="Chromosome 1"/>
</dbReference>
<dbReference type="STRING" id="156978.CIMIT_10035"/>
<protein>
    <submittedName>
        <fullName evidence="1 2">Deacetylase</fullName>
    </submittedName>
</protein>
<evidence type="ECO:0000313" key="3">
    <source>
        <dbReference type="Proteomes" id="UP000028780"/>
    </source>
</evidence>
<dbReference type="Proteomes" id="UP000028780">
    <property type="component" value="Chromosome"/>
</dbReference>
<dbReference type="eggNOG" id="COG3233">
    <property type="taxonomic scope" value="Bacteria"/>
</dbReference>
<dbReference type="EMBL" id="LT906467">
    <property type="protein sequence ID" value="SNV82635.1"/>
    <property type="molecule type" value="Genomic_DNA"/>
</dbReference>
<proteinExistence type="predicted"/>
<dbReference type="Gene3D" id="3.20.20.370">
    <property type="entry name" value="Glycoside hydrolase/deacetylase"/>
    <property type="match status" value="1"/>
</dbReference>
<dbReference type="CDD" id="cd11374">
    <property type="entry name" value="CE4_u10"/>
    <property type="match status" value="1"/>
</dbReference>